<feature type="region of interest" description="Disordered" evidence="1">
    <location>
        <begin position="143"/>
        <end position="173"/>
    </location>
</feature>
<gene>
    <name evidence="2" type="ORF">PIB30_061888</name>
</gene>
<dbReference type="Proteomes" id="UP001341840">
    <property type="component" value="Unassembled WGS sequence"/>
</dbReference>
<reference evidence="2 3" key="1">
    <citation type="journal article" date="2023" name="Plants (Basel)">
        <title>Bridging the Gap: Combining Genomics and Transcriptomics Approaches to Understand Stylosanthes scabra, an Orphan Legume from the Brazilian Caatinga.</title>
        <authorList>
            <person name="Ferreira-Neto J.R.C."/>
            <person name="da Silva M.D."/>
            <person name="Binneck E."/>
            <person name="de Melo N.F."/>
            <person name="da Silva R.H."/>
            <person name="de Melo A.L.T.M."/>
            <person name="Pandolfi V."/>
            <person name="Bustamante F.O."/>
            <person name="Brasileiro-Vidal A.C."/>
            <person name="Benko-Iseppon A.M."/>
        </authorList>
    </citation>
    <scope>NUCLEOTIDE SEQUENCE [LARGE SCALE GENOMIC DNA]</scope>
    <source>
        <tissue evidence="2">Leaves</tissue>
    </source>
</reference>
<proteinExistence type="predicted"/>
<evidence type="ECO:0000256" key="1">
    <source>
        <dbReference type="SAM" id="MobiDB-lite"/>
    </source>
</evidence>
<keyword evidence="3" id="KW-1185">Reference proteome</keyword>
<evidence type="ECO:0000313" key="2">
    <source>
        <dbReference type="EMBL" id="MED6161554.1"/>
    </source>
</evidence>
<evidence type="ECO:0000313" key="3">
    <source>
        <dbReference type="Proteomes" id="UP001341840"/>
    </source>
</evidence>
<comment type="caution">
    <text evidence="2">The sequence shown here is derived from an EMBL/GenBank/DDBJ whole genome shotgun (WGS) entry which is preliminary data.</text>
</comment>
<accession>A0ABU6UKE5</accession>
<name>A0ABU6UKE5_9FABA</name>
<dbReference type="EMBL" id="JASCZI010121396">
    <property type="protein sequence ID" value="MED6161554.1"/>
    <property type="molecule type" value="Genomic_DNA"/>
</dbReference>
<organism evidence="2 3">
    <name type="scientific">Stylosanthes scabra</name>
    <dbReference type="NCBI Taxonomy" id="79078"/>
    <lineage>
        <taxon>Eukaryota</taxon>
        <taxon>Viridiplantae</taxon>
        <taxon>Streptophyta</taxon>
        <taxon>Embryophyta</taxon>
        <taxon>Tracheophyta</taxon>
        <taxon>Spermatophyta</taxon>
        <taxon>Magnoliopsida</taxon>
        <taxon>eudicotyledons</taxon>
        <taxon>Gunneridae</taxon>
        <taxon>Pentapetalae</taxon>
        <taxon>rosids</taxon>
        <taxon>fabids</taxon>
        <taxon>Fabales</taxon>
        <taxon>Fabaceae</taxon>
        <taxon>Papilionoideae</taxon>
        <taxon>50 kb inversion clade</taxon>
        <taxon>dalbergioids sensu lato</taxon>
        <taxon>Dalbergieae</taxon>
        <taxon>Pterocarpus clade</taxon>
        <taxon>Stylosanthes</taxon>
    </lineage>
</organism>
<sequence>MKTPPNFEDEANVVEDNTTLFKEGVKFGEVRLEVGMRFKSKKDFMDAVRDKEHRDKGIIALLEEIRLFAMRSFAKNKLKLANHLGSCPQSSTVTCRKLRAKPIFMEFTGLEMIHLRGGKLQGLQWTWLLIWVKSWEGHKTRQASIEEEDQPTTCSPKHRPYARSKCRDSSKDV</sequence>
<protein>
    <submittedName>
        <fullName evidence="2">Uncharacterized protein</fullName>
    </submittedName>
</protein>